<dbReference type="Pfam" id="PF02739">
    <property type="entry name" value="5_3_exonuc_N"/>
    <property type="match status" value="1"/>
</dbReference>
<evidence type="ECO:0000256" key="7">
    <source>
        <dbReference type="ARBA" id="ARBA00022705"/>
    </source>
</evidence>
<dbReference type="GO" id="GO:0003887">
    <property type="term" value="F:DNA-directed DNA polymerase activity"/>
    <property type="evidence" value="ECO:0007669"/>
    <property type="project" value="UniProtKB-UniRule"/>
</dbReference>
<dbReference type="InterPro" id="IPR054690">
    <property type="entry name" value="DNA_polI_exonuclease"/>
</dbReference>
<dbReference type="InterPro" id="IPR036279">
    <property type="entry name" value="5-3_exonuclease_C_sf"/>
</dbReference>
<keyword evidence="12" id="KW-0378">Hydrolase</keyword>
<keyword evidence="16 21" id="KW-0173">Coenzyme A biosynthesis</keyword>
<evidence type="ECO:0000256" key="12">
    <source>
        <dbReference type="ARBA" id="ARBA00022801"/>
    </source>
</evidence>
<dbReference type="GO" id="GO:0004140">
    <property type="term" value="F:dephospho-CoA kinase activity"/>
    <property type="evidence" value="ECO:0007669"/>
    <property type="project" value="UniProtKB-UniRule"/>
</dbReference>
<dbReference type="InterPro" id="IPR002298">
    <property type="entry name" value="DNA_polymerase_A"/>
</dbReference>
<comment type="similarity">
    <text evidence="1">Belongs to the DNA polymerase type-A family.</text>
</comment>
<dbReference type="EMBL" id="JAHHQF010000043">
    <property type="protein sequence ID" value="MBT9281790.1"/>
    <property type="molecule type" value="Genomic_DNA"/>
</dbReference>
<comment type="subcellular location">
    <subcellularLocation>
        <location evidence="21">Cytoplasm</location>
    </subcellularLocation>
</comment>
<dbReference type="Gene3D" id="1.10.150.20">
    <property type="entry name" value="5' to 3' exonuclease, C-terminal subdomain"/>
    <property type="match status" value="1"/>
</dbReference>
<keyword evidence="15" id="KW-0239">DNA-directed DNA polymerase</keyword>
<dbReference type="CDD" id="cd09898">
    <property type="entry name" value="H3TH_53EXO"/>
    <property type="match status" value="1"/>
</dbReference>
<comment type="caution">
    <text evidence="25">The sequence shown here is derived from an EMBL/GenBank/DDBJ whole genome shotgun (WGS) entry which is preliminary data.</text>
</comment>
<dbReference type="SMART" id="SM00475">
    <property type="entry name" value="53EXOc"/>
    <property type="match status" value="1"/>
</dbReference>
<feature type="domain" description="5'-3' exonuclease" evidence="24">
    <location>
        <begin position="16"/>
        <end position="274"/>
    </location>
</feature>
<comment type="catalytic activity">
    <reaction evidence="19">
        <text>DNA(n) + a 2'-deoxyribonucleoside 5'-triphosphate = DNA(n+1) + diphosphate</text>
        <dbReference type="Rhea" id="RHEA:22508"/>
        <dbReference type="Rhea" id="RHEA-COMP:17339"/>
        <dbReference type="Rhea" id="RHEA-COMP:17340"/>
        <dbReference type="ChEBI" id="CHEBI:33019"/>
        <dbReference type="ChEBI" id="CHEBI:61560"/>
        <dbReference type="ChEBI" id="CHEBI:173112"/>
        <dbReference type="EC" id="2.7.7.7"/>
    </reaction>
</comment>
<keyword evidence="18" id="KW-0234">DNA repair</keyword>
<comment type="subunit">
    <text evidence="3">Single-chain monomer with multiple functions.</text>
</comment>
<dbReference type="GO" id="GO:0033567">
    <property type="term" value="P:DNA replication, Okazaki fragment processing"/>
    <property type="evidence" value="ECO:0007669"/>
    <property type="project" value="InterPro"/>
</dbReference>
<feature type="binding site" evidence="21">
    <location>
        <begin position="1269"/>
        <end position="1274"/>
    </location>
    <ligand>
        <name>ATP</name>
        <dbReference type="ChEBI" id="CHEBI:30616"/>
    </ligand>
</feature>
<feature type="compositionally biased region" description="Pro residues" evidence="22">
    <location>
        <begin position="1124"/>
        <end position="1133"/>
    </location>
</feature>
<feature type="region of interest" description="Disordered" evidence="22">
    <location>
        <begin position="803"/>
        <end position="825"/>
    </location>
</feature>
<comment type="similarity">
    <text evidence="2 21">Belongs to the CoaE family.</text>
</comment>
<dbReference type="GO" id="GO:0005737">
    <property type="term" value="C:cytoplasm"/>
    <property type="evidence" value="ECO:0007669"/>
    <property type="project" value="UniProtKB-SubCell"/>
</dbReference>
<dbReference type="Pfam" id="PF00476">
    <property type="entry name" value="DNA_pol_A"/>
    <property type="match status" value="1"/>
</dbReference>
<reference evidence="25" key="1">
    <citation type="journal article" date="2021" name="Microbiology">
        <title>Metagenomic Analysis of the Microbial Community in the Underground Coal Fire Area (Kemerovo Region, Russia) Revealed Predominance of Thermophilic Members of the Phyla Deinococcus-thermus, Aquificae, and Firmicutes.</title>
        <authorList>
            <person name="Kadnikov V."/>
            <person name="Mardanov A.V."/>
            <person name="Beletsky A.V."/>
            <person name="Karnachuk O.V."/>
            <person name="Ravin N.V."/>
        </authorList>
    </citation>
    <scope>NUCLEOTIDE SEQUENCE</scope>
    <source>
        <strain evidence="25">RBS10-49</strain>
    </source>
</reference>
<feature type="compositionally biased region" description="Basic residues" evidence="22">
    <location>
        <begin position="1109"/>
        <end position="1119"/>
    </location>
</feature>
<dbReference type="NCBIfam" id="TIGR00593">
    <property type="entry name" value="pola"/>
    <property type="match status" value="1"/>
</dbReference>
<organism evidence="25 26">
    <name type="scientific">Hydrogenibacillus schlegelii</name>
    <name type="common">Bacillus schlegelii</name>
    <dbReference type="NCBI Taxonomy" id="1484"/>
    <lineage>
        <taxon>Bacteria</taxon>
        <taxon>Bacillati</taxon>
        <taxon>Bacillota</taxon>
        <taxon>Bacilli</taxon>
        <taxon>Bacillales</taxon>
        <taxon>Bacillales Family X. Incertae Sedis</taxon>
        <taxon>Hydrogenibacillus</taxon>
    </lineage>
</organism>
<keyword evidence="14 21" id="KW-0067">ATP-binding</keyword>
<dbReference type="GO" id="GO:0008409">
    <property type="term" value="F:5'-3' exonuclease activity"/>
    <property type="evidence" value="ECO:0007669"/>
    <property type="project" value="InterPro"/>
</dbReference>
<dbReference type="GO" id="GO:0003677">
    <property type="term" value="F:DNA binding"/>
    <property type="evidence" value="ECO:0007669"/>
    <property type="project" value="UniProtKB-KW"/>
</dbReference>
<evidence type="ECO:0000256" key="18">
    <source>
        <dbReference type="ARBA" id="ARBA00023204"/>
    </source>
</evidence>
<feature type="compositionally biased region" description="Basic residues" evidence="22">
    <location>
        <begin position="1146"/>
        <end position="1158"/>
    </location>
</feature>
<feature type="compositionally biased region" description="Basic and acidic residues" evidence="22">
    <location>
        <begin position="1191"/>
        <end position="1201"/>
    </location>
</feature>
<evidence type="ECO:0000256" key="19">
    <source>
        <dbReference type="ARBA" id="ARBA00049244"/>
    </source>
</evidence>
<feature type="compositionally biased region" description="Low complexity" evidence="22">
    <location>
        <begin position="877"/>
        <end position="887"/>
    </location>
</feature>
<dbReference type="SUPFAM" id="SSF47807">
    <property type="entry name" value="5' to 3' exonuclease, C-terminal subdomain"/>
    <property type="match status" value="1"/>
</dbReference>
<evidence type="ECO:0000256" key="8">
    <source>
        <dbReference type="ARBA" id="ARBA00022722"/>
    </source>
</evidence>
<dbReference type="CDD" id="cd06140">
    <property type="entry name" value="DNA_polA_I_Bacillus_like_exo"/>
    <property type="match status" value="1"/>
</dbReference>
<keyword evidence="4 21" id="KW-0963">Cytoplasm</keyword>
<keyword evidence="7" id="KW-0235">DNA replication</keyword>
<dbReference type="SMART" id="SM00474">
    <property type="entry name" value="35EXOc"/>
    <property type="match status" value="1"/>
</dbReference>
<evidence type="ECO:0000256" key="4">
    <source>
        <dbReference type="ARBA" id="ARBA00022490"/>
    </source>
</evidence>
<evidence type="ECO:0000256" key="22">
    <source>
        <dbReference type="SAM" id="MobiDB-lite"/>
    </source>
</evidence>
<feature type="domain" description="3'-5' exonuclease" evidence="23">
    <location>
        <begin position="348"/>
        <end position="516"/>
    </location>
</feature>
<dbReference type="FunFam" id="1.20.1060.10:FF:000001">
    <property type="entry name" value="DNA polymerase I"/>
    <property type="match status" value="1"/>
</dbReference>
<dbReference type="InterPro" id="IPR002562">
    <property type="entry name" value="3'-5'_exonuclease_dom"/>
</dbReference>
<comment type="catalytic activity">
    <reaction evidence="21">
        <text>3'-dephospho-CoA + ATP = ADP + CoA + H(+)</text>
        <dbReference type="Rhea" id="RHEA:18245"/>
        <dbReference type="ChEBI" id="CHEBI:15378"/>
        <dbReference type="ChEBI" id="CHEBI:30616"/>
        <dbReference type="ChEBI" id="CHEBI:57287"/>
        <dbReference type="ChEBI" id="CHEBI:57328"/>
        <dbReference type="ChEBI" id="CHEBI:456216"/>
        <dbReference type="EC" id="2.7.1.24"/>
    </reaction>
</comment>
<evidence type="ECO:0000256" key="11">
    <source>
        <dbReference type="ARBA" id="ARBA00022777"/>
    </source>
</evidence>
<dbReference type="InterPro" id="IPR043502">
    <property type="entry name" value="DNA/RNA_pol_sf"/>
</dbReference>
<dbReference type="SUPFAM" id="SSF52540">
    <property type="entry name" value="P-loop containing nucleoside triphosphate hydrolases"/>
    <property type="match status" value="1"/>
</dbReference>
<dbReference type="Pfam" id="PF01121">
    <property type="entry name" value="CoaE"/>
    <property type="match status" value="1"/>
</dbReference>
<comment type="function">
    <text evidence="20">5'-3' exonuclease acting preferentially on double-stranded DNA.</text>
</comment>
<dbReference type="Gene3D" id="3.40.50.300">
    <property type="entry name" value="P-loop containing nucleotide triphosphate hydrolases"/>
    <property type="match status" value="1"/>
</dbReference>
<dbReference type="PANTHER" id="PTHR42646:SF2">
    <property type="entry name" value="5'-3' EXONUCLEASE FAMILY PROTEIN"/>
    <property type="match status" value="1"/>
</dbReference>
<dbReference type="GO" id="GO:0005524">
    <property type="term" value="F:ATP binding"/>
    <property type="evidence" value="ECO:0007669"/>
    <property type="project" value="UniProtKB-UniRule"/>
</dbReference>
<dbReference type="InterPro" id="IPR001977">
    <property type="entry name" value="Depp_CoAkinase"/>
</dbReference>
<dbReference type="InterPro" id="IPR008918">
    <property type="entry name" value="HhH2"/>
</dbReference>
<keyword evidence="8" id="KW-0540">Nuclease</keyword>
<dbReference type="Gene3D" id="3.30.70.370">
    <property type="match status" value="1"/>
</dbReference>
<dbReference type="GO" id="GO:0015937">
    <property type="term" value="P:coenzyme A biosynthetic process"/>
    <property type="evidence" value="ECO:0007669"/>
    <property type="project" value="UniProtKB-UniRule"/>
</dbReference>
<evidence type="ECO:0000256" key="17">
    <source>
        <dbReference type="ARBA" id="ARBA00023125"/>
    </source>
</evidence>
<evidence type="ECO:0000256" key="20">
    <source>
        <dbReference type="ARBA" id="ARBA00049957"/>
    </source>
</evidence>
<sequence length="1469" mass="157878">MQTAADRGPAVPAGAGTLLLIDGSSVAHRAFYALPALTDAGGRPTNAVYGFALMLLKLLEDDPPTHLAVVFDAGKTVFRHALYAEYKGTREKSPPELVEQLPLVRALVGAFGLPLIEREGYEADDLIGTLADRAVRSGYAVRILSSDRDLLQLLGPRVSVGLTRKGVTEIDWMTEDAFRAAYGIAPAQFVDVKALMGDASDNIPGVPGVGEKTALKLIAEYGTLDGVYAHLAEIRGKLRERLEAHREAAYLSRKLAAIERGVPLDVEPDALRLRPPKAAALEAFFRDVGFRSLLDRVRRLAAPDAEPAAAEASPPDEAPPAAASSPVEAPGTKVGSVRVLREAAVEAPDVLEDAEAAEAAAAHLPRPAALVLELDGENPHRARIAGGAIAGDGRLVAFSPAALAAPAFRRWLEDPAVEKIAYDAKRTFVALARAGLRPAGIADDLLLMQYLLDATRGSYTLADLARSHGLELPDDEAVYGKGARFRLPPPERLYPHLAAKARALAAVRGPTAERLQALGMTTLYREVELPLSFVLAEMELAGVAVDRAALEAYGAELDAKIAAVAEEIFRAVGVRFNLNSPKQLGEILFDKLGIPPLKKTKTGYSTDAETLEKLAPSHPVIPKLLDYRLLTKLRSTYIDGLVAAIHDDGKIHTTFHQALTATGRLSSSEPNLQNIPIRVEEGRKIRKAFVPSEAGPRGVAAVEELRACHEVPCLSDEGLFRGSPRSGRSAEFLPAVDAPGSRVVGHEGEVEVPLIAIEEVPQVQRTEKKVRLGILEVGRGWGGNPVPRRDIARGLLHDLHESDGSAFGATFRPKPAFGGGDGRDEGRVHARRVGGAYDFFAVGKGVHDLAAGRRAKNAGEKDQSDSREEERPHLAHAHPATPLAFFPQARDDGAQSRTRPRKPNEGGQIPRRERPAFVRLTRCGGAGRKRRRRQRRRGCDAGTSGSRDGPPGASVVAFRAAHRGGRRPPAAPHPLAGTGGVLPAPGRPDLRADRPAGEIPASGPFARRPRRSPPDGGKIRPRPGRDAGAPSRPRRLPPRRRPGASLSGRAAVRHVRSRAGGAPRRLSAFGRPWPGRPRSGLGPAGASRPPRAAPAPADQGAPPRPDDRRRHRQHLRRRGAFPGGDPPPAPCREPPAGRGGGPLVRRPGRPRRRHRPGRRERPVVPGPERRPRLFSAGACRLRPGRRAVPALRDRDRTDGRRRPGKPLLPPLSAGGRRRKRTGPVRFDRKAAGFGRRGARRLPFGPPLGGLGGARRGGPAMIVGLTGGIASGKSTAARLFAERGAAVVDADRLAREAVEPGTPALAAIVRRFGAGVLRPDGRLDRAALGRLVFRDAAARRDLEAIVHPEVRRRMQASIERFRAAGAPVIVLEVPLLFETGLDRAVDLTVVVYVDEAEQLRRLMARDGLDREEAEARLRAQLPMEEKRARADVVLVNRDGVEALARQIDALWTYAVRPNRTGQRKGNADAP</sequence>
<dbReference type="PRINTS" id="PR00868">
    <property type="entry name" value="DNAPOLI"/>
</dbReference>
<dbReference type="Gene3D" id="3.30.420.10">
    <property type="entry name" value="Ribonuclease H-like superfamily/Ribonuclease H"/>
    <property type="match status" value="1"/>
</dbReference>
<evidence type="ECO:0000256" key="14">
    <source>
        <dbReference type="ARBA" id="ARBA00022840"/>
    </source>
</evidence>
<dbReference type="GO" id="GO:0017108">
    <property type="term" value="F:5'-flap endonuclease activity"/>
    <property type="evidence" value="ECO:0007669"/>
    <property type="project" value="InterPro"/>
</dbReference>
<evidence type="ECO:0000256" key="9">
    <source>
        <dbReference type="ARBA" id="ARBA00022741"/>
    </source>
</evidence>
<evidence type="ECO:0000313" key="25">
    <source>
        <dbReference type="EMBL" id="MBT9281790.1"/>
    </source>
</evidence>
<dbReference type="FunFam" id="3.40.50.300:FF:000991">
    <property type="entry name" value="Dephospho-CoA kinase"/>
    <property type="match status" value="1"/>
</dbReference>
<evidence type="ECO:0000256" key="10">
    <source>
        <dbReference type="ARBA" id="ARBA00022763"/>
    </source>
</evidence>
<dbReference type="SUPFAM" id="SSF56672">
    <property type="entry name" value="DNA/RNA polymerases"/>
    <property type="match status" value="1"/>
</dbReference>
<evidence type="ECO:0000256" key="13">
    <source>
        <dbReference type="ARBA" id="ARBA00022839"/>
    </source>
</evidence>
<dbReference type="GO" id="GO:0008408">
    <property type="term" value="F:3'-5' exonuclease activity"/>
    <property type="evidence" value="ECO:0007669"/>
    <property type="project" value="InterPro"/>
</dbReference>
<evidence type="ECO:0000256" key="6">
    <source>
        <dbReference type="ARBA" id="ARBA00022695"/>
    </source>
</evidence>
<protein>
    <recommendedName>
        <fullName evidence="21">Dephospho-CoA kinase</fullName>
        <ecNumber evidence="21">2.7.1.24</ecNumber>
    </recommendedName>
    <alternativeName>
        <fullName evidence="21">Dephosphocoenzyme A kinase</fullName>
    </alternativeName>
</protein>
<dbReference type="Pfam" id="PF22619">
    <property type="entry name" value="DNA_polI_exo1"/>
    <property type="match status" value="1"/>
</dbReference>
<dbReference type="InterPro" id="IPR001098">
    <property type="entry name" value="DNA-dir_DNA_pol_A_palm_dom"/>
</dbReference>
<evidence type="ECO:0000313" key="26">
    <source>
        <dbReference type="Proteomes" id="UP000748108"/>
    </source>
</evidence>
<evidence type="ECO:0000259" key="24">
    <source>
        <dbReference type="SMART" id="SM00475"/>
    </source>
</evidence>
<feature type="compositionally biased region" description="Basic residues" evidence="22">
    <location>
        <begin position="927"/>
        <end position="936"/>
    </location>
</feature>
<dbReference type="InterPro" id="IPR020045">
    <property type="entry name" value="DNA_polI_H3TH"/>
</dbReference>
<keyword evidence="6 25" id="KW-0548">Nucleotidyltransferase</keyword>
<dbReference type="Pfam" id="PF01367">
    <property type="entry name" value="5_3_exonuc"/>
    <property type="match status" value="1"/>
</dbReference>
<dbReference type="InterPro" id="IPR002421">
    <property type="entry name" value="5-3_exonuclease"/>
</dbReference>
<dbReference type="InterPro" id="IPR018320">
    <property type="entry name" value="DNA_polymerase_1"/>
</dbReference>
<dbReference type="SUPFAM" id="SSF53098">
    <property type="entry name" value="Ribonuclease H-like"/>
    <property type="match status" value="1"/>
</dbReference>
<dbReference type="FunFam" id="1.10.150.20:FF:000003">
    <property type="entry name" value="DNA polymerase I"/>
    <property type="match status" value="1"/>
</dbReference>
<feature type="compositionally biased region" description="Basic and acidic residues" evidence="22">
    <location>
        <begin position="851"/>
        <end position="873"/>
    </location>
</feature>
<dbReference type="NCBIfam" id="TIGR00152">
    <property type="entry name" value="dephospho-CoA kinase"/>
    <property type="match status" value="1"/>
</dbReference>
<gene>
    <name evidence="25" type="primary">polA</name>
    <name evidence="21" type="synonym">coaE</name>
    <name evidence="25" type="ORF">KM312_03900</name>
</gene>
<dbReference type="HAMAP" id="MF_00376">
    <property type="entry name" value="Dephospho_CoA_kinase"/>
    <property type="match status" value="1"/>
</dbReference>
<dbReference type="FunFam" id="3.40.50.1010:FF:000001">
    <property type="entry name" value="DNA polymerase I"/>
    <property type="match status" value="1"/>
</dbReference>
<dbReference type="InterPro" id="IPR038969">
    <property type="entry name" value="FEN"/>
</dbReference>
<evidence type="ECO:0000256" key="21">
    <source>
        <dbReference type="HAMAP-Rule" id="MF_00376"/>
    </source>
</evidence>
<dbReference type="InterPro" id="IPR029060">
    <property type="entry name" value="PIN-like_dom_sf"/>
</dbReference>
<evidence type="ECO:0000256" key="3">
    <source>
        <dbReference type="ARBA" id="ARBA00011541"/>
    </source>
</evidence>
<dbReference type="PROSITE" id="PS51219">
    <property type="entry name" value="DPCK"/>
    <property type="match status" value="1"/>
</dbReference>
<feature type="compositionally biased region" description="Basic and acidic residues" evidence="22">
    <location>
        <begin position="1159"/>
        <end position="1171"/>
    </location>
</feature>
<accession>A0A947CXR5</accession>
<dbReference type="PANTHER" id="PTHR42646">
    <property type="entry name" value="FLAP ENDONUCLEASE XNI"/>
    <property type="match status" value="1"/>
</dbReference>
<evidence type="ECO:0000256" key="2">
    <source>
        <dbReference type="ARBA" id="ARBA00009018"/>
    </source>
</evidence>
<keyword evidence="11 21" id="KW-0418">Kinase</keyword>
<dbReference type="CDD" id="cd09859">
    <property type="entry name" value="PIN_53EXO"/>
    <property type="match status" value="1"/>
</dbReference>
<keyword evidence="9 21" id="KW-0547">Nucleotide-binding</keyword>
<proteinExistence type="inferred from homology"/>
<feature type="region of interest" description="Disordered" evidence="22">
    <location>
        <begin position="305"/>
        <end position="330"/>
    </location>
</feature>
<dbReference type="InterPro" id="IPR012337">
    <property type="entry name" value="RNaseH-like_sf"/>
</dbReference>
<comment type="function">
    <text evidence="21">Catalyzes the phosphorylation of the 3'-hydroxyl group of dephosphocoenzyme A to form coenzyme A.</text>
</comment>
<name>A0A947CXR5_HYDSH</name>
<keyword evidence="10" id="KW-0227">DNA damage</keyword>
<feature type="compositionally biased region" description="Low complexity" evidence="22">
    <location>
        <begin position="1079"/>
        <end position="1101"/>
    </location>
</feature>
<dbReference type="CDD" id="cd02022">
    <property type="entry name" value="DPCK"/>
    <property type="match status" value="1"/>
</dbReference>
<keyword evidence="5 21" id="KW-0808">Transferase</keyword>
<evidence type="ECO:0000256" key="5">
    <source>
        <dbReference type="ARBA" id="ARBA00022679"/>
    </source>
</evidence>
<dbReference type="SUPFAM" id="SSF88723">
    <property type="entry name" value="PIN domain-like"/>
    <property type="match status" value="1"/>
</dbReference>
<evidence type="ECO:0000259" key="23">
    <source>
        <dbReference type="SMART" id="SM00474"/>
    </source>
</evidence>
<keyword evidence="17" id="KW-0238">DNA-binding</keyword>
<dbReference type="EC" id="2.7.1.24" evidence="21"/>
<dbReference type="Proteomes" id="UP000748108">
    <property type="component" value="Unassembled WGS sequence"/>
</dbReference>
<dbReference type="Gene3D" id="3.40.50.1010">
    <property type="entry name" value="5'-nuclease"/>
    <property type="match status" value="1"/>
</dbReference>
<feature type="compositionally biased region" description="Basic residues" evidence="22">
    <location>
        <begin position="1032"/>
        <end position="1042"/>
    </location>
</feature>
<comment type="pathway">
    <text evidence="21">Cofactor biosynthesis; coenzyme A biosynthesis; CoA from (R)-pantothenate: step 5/5.</text>
</comment>
<dbReference type="SMART" id="SM00279">
    <property type="entry name" value="HhH2"/>
    <property type="match status" value="1"/>
</dbReference>
<feature type="region of interest" description="Disordered" evidence="22">
    <location>
        <begin position="851"/>
        <end position="1229"/>
    </location>
</feature>
<dbReference type="InterPro" id="IPR020046">
    <property type="entry name" value="5-3_exonucl_a-hlix_arch_N"/>
</dbReference>
<dbReference type="InterPro" id="IPR027417">
    <property type="entry name" value="P-loop_NTPase"/>
</dbReference>
<evidence type="ECO:0000256" key="16">
    <source>
        <dbReference type="ARBA" id="ARBA00022993"/>
    </source>
</evidence>
<keyword evidence="13" id="KW-0269">Exonuclease</keyword>
<dbReference type="InterPro" id="IPR036397">
    <property type="entry name" value="RNaseH_sf"/>
</dbReference>
<dbReference type="Gene3D" id="1.20.1060.10">
    <property type="entry name" value="Taq DNA Polymerase, Chain T, domain 4"/>
    <property type="match status" value="1"/>
</dbReference>
<dbReference type="GO" id="GO:0006281">
    <property type="term" value="P:DNA repair"/>
    <property type="evidence" value="ECO:0007669"/>
    <property type="project" value="UniProtKB-KW"/>
</dbReference>
<evidence type="ECO:0000256" key="1">
    <source>
        <dbReference type="ARBA" id="ARBA00007705"/>
    </source>
</evidence>
<evidence type="ECO:0000256" key="15">
    <source>
        <dbReference type="ARBA" id="ARBA00022932"/>
    </source>
</evidence>